<protein>
    <recommendedName>
        <fullName evidence="4">GT23 domain-containing protein</fullName>
    </recommendedName>
</protein>
<dbReference type="EMBL" id="FN668649">
    <property type="protein sequence ID" value="CBK22331.2"/>
    <property type="molecule type" value="Genomic_DNA"/>
</dbReference>
<dbReference type="OrthoDB" id="428346at2759"/>
<dbReference type="GeneID" id="24919550"/>
<reference evidence="2" key="1">
    <citation type="submission" date="2010-02" db="EMBL/GenBank/DDBJ databases">
        <title>Sequencing and annotation of the Blastocystis hominis genome.</title>
        <authorList>
            <person name="Wincker P."/>
        </authorList>
    </citation>
    <scope>NUCLEOTIDE SEQUENCE</scope>
    <source>
        <strain evidence="2">Singapore isolate B</strain>
    </source>
</reference>
<organism evidence="2">
    <name type="scientific">Blastocystis hominis</name>
    <dbReference type="NCBI Taxonomy" id="12968"/>
    <lineage>
        <taxon>Eukaryota</taxon>
        <taxon>Sar</taxon>
        <taxon>Stramenopiles</taxon>
        <taxon>Bigyra</taxon>
        <taxon>Opalozoa</taxon>
        <taxon>Opalinata</taxon>
        <taxon>Blastocystidae</taxon>
        <taxon>Blastocystis</taxon>
    </lineage>
</organism>
<dbReference type="Gene3D" id="3.40.50.11350">
    <property type="match status" value="1"/>
</dbReference>
<dbReference type="AlphaFoldDB" id="D8M2P2"/>
<feature type="compositionally biased region" description="Low complexity" evidence="1">
    <location>
        <begin position="106"/>
        <end position="117"/>
    </location>
</feature>
<dbReference type="RefSeq" id="XP_012896379.1">
    <property type="nucleotide sequence ID" value="XM_013040925.1"/>
</dbReference>
<evidence type="ECO:0008006" key="4">
    <source>
        <dbReference type="Google" id="ProtNLM"/>
    </source>
</evidence>
<sequence length="518" mass="58896">MALVVVSNPTKVSWVTLINERHNNTIYKSQKVKIGHTETEMNNEQPDTKEVEGPNSVTPTLLSPIFASDRLAPSSVSPPRLTPPNGYFSTFIHKVVLPTTKPEAVSRNNSRNSTKTTSRSKRKPKKSKRRSATTETRPVVSSTARYIQQIRYDEFLRALDAQFYIRPEFTVNHTPHRASGLGNVIYGIMSTAFIASVTGRSFHINAATNFYGSLFVPFHQMDRFSSETDPSLCLEFNHIPSFYSYFLKTQLASLSHKPQLCYIYFLDITRGNFNINFYRATLENLGLIPVVPGKVSSEWAGWEFRSLMYRLLINPDYSMCSAINNHLRKLHERTMIGIQLRHGGTTANYHERRIQGDYAMNVALNEAAKYMNSHGLNRDNTYLYISTDSSLILEKIKKIVNETGVDFMYHMDDFSIGHSATGKSGLLGKSVWNSFYHRALMDMFILKDSDYLIVSQGSSFGNIAVELQKTYNNEVSSESFLKQKGFTCSVYSQRTKAGESFVISQKRGYTERQLFFNV</sequence>
<keyword evidence="3" id="KW-1185">Reference proteome</keyword>
<feature type="compositionally biased region" description="Basic residues" evidence="1">
    <location>
        <begin position="118"/>
        <end position="131"/>
    </location>
</feature>
<feature type="region of interest" description="Disordered" evidence="1">
    <location>
        <begin position="100"/>
        <end position="140"/>
    </location>
</feature>
<evidence type="ECO:0000313" key="2">
    <source>
        <dbReference type="EMBL" id="CBK22331.2"/>
    </source>
</evidence>
<dbReference type="Proteomes" id="UP000008312">
    <property type="component" value="Unassembled WGS sequence"/>
</dbReference>
<accession>D8M2P2</accession>
<proteinExistence type="predicted"/>
<gene>
    <name evidence="2" type="ORF">GSBLH_T00002374001</name>
</gene>
<dbReference type="InParanoid" id="D8M2P2"/>
<evidence type="ECO:0000256" key="1">
    <source>
        <dbReference type="SAM" id="MobiDB-lite"/>
    </source>
</evidence>
<name>D8M2P2_BLAHO</name>
<evidence type="ECO:0000313" key="3">
    <source>
        <dbReference type="Proteomes" id="UP000008312"/>
    </source>
</evidence>